<accession>A0A8E2J2U9</accession>
<dbReference type="AlphaFoldDB" id="A0A8E2J2U9"/>
<organism evidence="6 7">
    <name type="scientific">Obba rivulosa</name>
    <dbReference type="NCBI Taxonomy" id="1052685"/>
    <lineage>
        <taxon>Eukaryota</taxon>
        <taxon>Fungi</taxon>
        <taxon>Dikarya</taxon>
        <taxon>Basidiomycota</taxon>
        <taxon>Agaricomycotina</taxon>
        <taxon>Agaricomycetes</taxon>
        <taxon>Polyporales</taxon>
        <taxon>Gelatoporiaceae</taxon>
        <taxon>Obba</taxon>
    </lineage>
</organism>
<keyword evidence="4 5" id="KW-0472">Membrane</keyword>
<dbReference type="Proteomes" id="UP000250043">
    <property type="component" value="Unassembled WGS sequence"/>
</dbReference>
<keyword evidence="3 5" id="KW-1133">Transmembrane helix</keyword>
<evidence type="ECO:0000313" key="6">
    <source>
        <dbReference type="EMBL" id="OCH93501.1"/>
    </source>
</evidence>
<evidence type="ECO:0000256" key="4">
    <source>
        <dbReference type="ARBA" id="ARBA00023136"/>
    </source>
</evidence>
<dbReference type="EMBL" id="KV722354">
    <property type="protein sequence ID" value="OCH93501.1"/>
    <property type="molecule type" value="Genomic_DNA"/>
</dbReference>
<dbReference type="OrthoDB" id="7961613at2759"/>
<proteinExistence type="predicted"/>
<name>A0A8E2J2U9_9APHY</name>
<protein>
    <submittedName>
        <fullName evidence="6">Uncharacterized protein</fullName>
    </submittedName>
</protein>
<dbReference type="Pfam" id="PF14880">
    <property type="entry name" value="COX14"/>
    <property type="match status" value="1"/>
</dbReference>
<dbReference type="GO" id="GO:0016020">
    <property type="term" value="C:membrane"/>
    <property type="evidence" value="ECO:0007669"/>
    <property type="project" value="UniProtKB-SubCell"/>
</dbReference>
<comment type="subcellular location">
    <subcellularLocation>
        <location evidence="1">Membrane</location>
        <topology evidence="1">Single-pass membrane protein</topology>
    </subcellularLocation>
</comment>
<sequence length="63" mass="6690">MAFRIRGVSLYDAAHRGIAYSLVGLFAWGVVMIGAVHRDNMRRGEGMGTTSGYAGADEAGGRE</sequence>
<feature type="transmembrane region" description="Helical" evidence="5">
    <location>
        <begin position="18"/>
        <end position="37"/>
    </location>
</feature>
<keyword evidence="7" id="KW-1185">Reference proteome</keyword>
<evidence type="ECO:0000256" key="1">
    <source>
        <dbReference type="ARBA" id="ARBA00004167"/>
    </source>
</evidence>
<keyword evidence="2 5" id="KW-0812">Transmembrane</keyword>
<evidence type="ECO:0000256" key="5">
    <source>
        <dbReference type="SAM" id="Phobius"/>
    </source>
</evidence>
<evidence type="ECO:0000256" key="2">
    <source>
        <dbReference type="ARBA" id="ARBA00022692"/>
    </source>
</evidence>
<reference evidence="6 7" key="1">
    <citation type="submission" date="2016-07" db="EMBL/GenBank/DDBJ databases">
        <title>Draft genome of the white-rot fungus Obba rivulosa 3A-2.</title>
        <authorList>
            <consortium name="DOE Joint Genome Institute"/>
            <person name="Miettinen O."/>
            <person name="Riley R."/>
            <person name="Acob R."/>
            <person name="Barry K."/>
            <person name="Cullen D."/>
            <person name="De Vries R."/>
            <person name="Hainaut M."/>
            <person name="Hatakka A."/>
            <person name="Henrissat B."/>
            <person name="Hilden K."/>
            <person name="Kuo R."/>
            <person name="Labutti K."/>
            <person name="Lipzen A."/>
            <person name="Makela M.R."/>
            <person name="Sandor L."/>
            <person name="Spatafora J.W."/>
            <person name="Grigoriev I.V."/>
            <person name="Hibbett D.S."/>
        </authorList>
    </citation>
    <scope>NUCLEOTIDE SEQUENCE [LARGE SCALE GENOMIC DNA]</scope>
    <source>
        <strain evidence="6 7">3A-2</strain>
    </source>
</reference>
<dbReference type="InterPro" id="IPR029208">
    <property type="entry name" value="COX14"/>
</dbReference>
<evidence type="ECO:0000313" key="7">
    <source>
        <dbReference type="Proteomes" id="UP000250043"/>
    </source>
</evidence>
<gene>
    <name evidence="6" type="ORF">OBBRIDRAFT_306418</name>
</gene>
<evidence type="ECO:0000256" key="3">
    <source>
        <dbReference type="ARBA" id="ARBA00022989"/>
    </source>
</evidence>